<sequence>MLTTLTACTTHKLPPPEPVVVKKTVNIYVTIPESLLVDQCAEPAVLSHGDTVSDLVNAVNQNRTGIQKCQNVIDAIINYNNEAKSKSGV</sequence>
<dbReference type="InterPro" id="IPR058979">
    <property type="entry name" value="LysC-like"/>
</dbReference>
<evidence type="ECO:0000313" key="1">
    <source>
        <dbReference type="EMBL" id="CDT70622.1"/>
    </source>
</evidence>
<dbReference type="EMBL" id="CCJV01000151">
    <property type="protein sequence ID" value="CDT70622.1"/>
    <property type="molecule type" value="Genomic_DNA"/>
</dbReference>
<protein>
    <submittedName>
        <fullName evidence="1">Uncharacterized protein</fullName>
    </submittedName>
</protein>
<organism evidence="1 2">
    <name type="scientific">Vibrio crassostreae</name>
    <dbReference type="NCBI Taxonomy" id="246167"/>
    <lineage>
        <taxon>Bacteria</taxon>
        <taxon>Pseudomonadati</taxon>
        <taxon>Pseudomonadota</taxon>
        <taxon>Gammaproteobacteria</taxon>
        <taxon>Vibrionales</taxon>
        <taxon>Vibrionaceae</taxon>
        <taxon>Vibrio</taxon>
    </lineage>
</organism>
<evidence type="ECO:0000313" key="2">
    <source>
        <dbReference type="Proteomes" id="UP000049495"/>
    </source>
</evidence>
<dbReference type="RefSeq" id="WP_422398579.1">
    <property type="nucleotide sequence ID" value="NZ_SLVR01000055.1"/>
</dbReference>
<comment type="caution">
    <text evidence="1">The sequence shown here is derived from an EMBL/GenBank/DDBJ whole genome shotgun (WGS) entry which is preliminary data.</text>
</comment>
<dbReference type="AlphaFoldDB" id="A0A822N802"/>
<name>A0A822N802_9VIBR</name>
<accession>A0A822N802</accession>
<reference evidence="2" key="1">
    <citation type="submission" date="2014-06" db="EMBL/GenBank/DDBJ databases">
        <authorList>
            <person name="Le Roux Frederique"/>
        </authorList>
    </citation>
    <scope>NUCLEOTIDE SEQUENCE [LARGE SCALE GENOMIC DNA]</scope>
    <source>
        <strain evidence="2">J5-5</strain>
    </source>
</reference>
<proteinExistence type="predicted"/>
<dbReference type="Pfam" id="PF23793">
    <property type="entry name" value="LysC"/>
    <property type="match status" value="1"/>
</dbReference>
<gene>
    <name evidence="1" type="ORF">VCR5J5_860002</name>
</gene>
<dbReference type="Proteomes" id="UP000049495">
    <property type="component" value="Unassembled WGS sequence"/>
</dbReference>